<accession>A0A132BVK0</accession>
<dbReference type="EMBL" id="LPUY01000075">
    <property type="protein sequence ID" value="KUP92393.1"/>
    <property type="molecule type" value="Genomic_DNA"/>
</dbReference>
<evidence type="ECO:0000313" key="4">
    <source>
        <dbReference type="Proteomes" id="UP000068382"/>
    </source>
</evidence>
<dbReference type="Proteomes" id="UP000068382">
    <property type="component" value="Unassembled WGS sequence"/>
</dbReference>
<evidence type="ECO:0000256" key="1">
    <source>
        <dbReference type="SAM" id="Phobius"/>
    </source>
</evidence>
<feature type="domain" description="Phosphatidic acid phosphatase type 2/haloperoxidase" evidence="2">
    <location>
        <begin position="91"/>
        <end position="218"/>
    </location>
</feature>
<reference evidence="3 4" key="1">
    <citation type="submission" date="2015-12" db="EMBL/GenBank/DDBJ databases">
        <title>Genome sequence of the marine Rhodobacteraceae strain O3.65, Candidatus Tritonibacter horizontis.</title>
        <authorList>
            <person name="Poehlein A."/>
            <person name="Giebel H.A."/>
            <person name="Voget S."/>
            <person name="Brinkhoff T."/>
        </authorList>
    </citation>
    <scope>NUCLEOTIDE SEQUENCE [LARGE SCALE GENOMIC DNA]</scope>
    <source>
        <strain evidence="3 4">O3.65</strain>
    </source>
</reference>
<dbReference type="InterPro" id="IPR000326">
    <property type="entry name" value="PAP2/HPO"/>
</dbReference>
<feature type="transmembrane region" description="Helical" evidence="1">
    <location>
        <begin position="150"/>
        <end position="168"/>
    </location>
</feature>
<feature type="transmembrane region" description="Helical" evidence="1">
    <location>
        <begin position="88"/>
        <end position="108"/>
    </location>
</feature>
<gene>
    <name evidence="3" type="ORF">TRIHO_26970</name>
</gene>
<dbReference type="Pfam" id="PF01569">
    <property type="entry name" value="PAP2"/>
    <property type="match status" value="1"/>
</dbReference>
<keyword evidence="1" id="KW-1133">Transmembrane helix</keyword>
<dbReference type="RefSeq" id="WP_068244574.1">
    <property type="nucleotide sequence ID" value="NZ_LPUY01000075.1"/>
</dbReference>
<feature type="transmembrane region" description="Helical" evidence="1">
    <location>
        <begin position="56"/>
        <end position="76"/>
    </location>
</feature>
<proteinExistence type="predicted"/>
<evidence type="ECO:0000313" key="3">
    <source>
        <dbReference type="EMBL" id="KUP92393.1"/>
    </source>
</evidence>
<dbReference type="AlphaFoldDB" id="A0A132BVK0"/>
<dbReference type="OrthoDB" id="9813524at2"/>
<dbReference type="InterPro" id="IPR036938">
    <property type="entry name" value="PAP2/HPO_sf"/>
</dbReference>
<comment type="caution">
    <text evidence="3">The sequence shown here is derived from an EMBL/GenBank/DDBJ whole genome shotgun (WGS) entry which is preliminary data.</text>
</comment>
<organism evidence="3 4">
    <name type="scientific">Tritonibacter horizontis</name>
    <dbReference type="NCBI Taxonomy" id="1768241"/>
    <lineage>
        <taxon>Bacteria</taxon>
        <taxon>Pseudomonadati</taxon>
        <taxon>Pseudomonadota</taxon>
        <taxon>Alphaproteobacteria</taxon>
        <taxon>Rhodobacterales</taxon>
        <taxon>Paracoccaceae</taxon>
        <taxon>Tritonibacter</taxon>
    </lineage>
</organism>
<dbReference type="Gene3D" id="1.20.144.10">
    <property type="entry name" value="Phosphatidic acid phosphatase type 2/haloperoxidase"/>
    <property type="match status" value="1"/>
</dbReference>
<keyword evidence="4" id="KW-1185">Reference proteome</keyword>
<dbReference type="SUPFAM" id="SSF48317">
    <property type="entry name" value="Acid phosphatase/Vanadium-dependent haloperoxidase"/>
    <property type="match status" value="1"/>
</dbReference>
<feature type="transmembrane region" description="Helical" evidence="1">
    <location>
        <begin position="198"/>
        <end position="220"/>
    </location>
</feature>
<keyword evidence="1" id="KW-0472">Membrane</keyword>
<evidence type="ECO:0000259" key="2">
    <source>
        <dbReference type="Pfam" id="PF01569"/>
    </source>
</evidence>
<dbReference type="CDD" id="cd03396">
    <property type="entry name" value="PAP2_like_6"/>
    <property type="match status" value="1"/>
</dbReference>
<feature type="transmembrane region" description="Helical" evidence="1">
    <location>
        <begin position="175"/>
        <end position="192"/>
    </location>
</feature>
<feature type="transmembrane region" description="Helical" evidence="1">
    <location>
        <begin position="12"/>
        <end position="36"/>
    </location>
</feature>
<keyword evidence="1" id="KW-0812">Transmembrane</keyword>
<protein>
    <submittedName>
        <fullName evidence="3">PAP2 superfamily protein</fullName>
    </submittedName>
</protein>
<sequence>MNALATASLARAWLLVALGFAMFPNVDIWVAQQFYVPALGGFYLDHVKSLALLREVIWNLFHLVALVVILFGLQAWYSNQKLEIPGRFWAFCASLIVLGPVLLVNLGFKAHWGRARPAQIDSFGGEAQFTPALQFADECARNCSFVSGEAAAATVSAIIAGLVLWNVVPPHRRRPLVVVLISFVVIGASLRVMKGRHFLSDVVWAALMMMTLAVWLGRLFRLASALPRVTGQALRNDAGLFWGDIRLCLTPALRELARLLRGGRRLFALTLGRSLLARPKERRLALAPSTKRRPADVRPTPGSR</sequence>
<name>A0A132BVK0_9RHOB</name>